<dbReference type="Proteomes" id="UP000595309">
    <property type="component" value="Chromosome"/>
</dbReference>
<name>A0A0H5GZE0_YEREN</name>
<reference evidence="2 4" key="2">
    <citation type="submission" date="2021-01" db="EMBL/GenBank/DDBJ databases">
        <title>FDA dAtabase for Regulatory Grade micrObial Sequences (FDA-ARGOS): Supporting development and validation of Infectious Disease Dx tests.</title>
        <authorList>
            <person name="Blissenbach B."/>
            <person name="Krut O."/>
            <person name="Tallon L."/>
            <person name="Sadzewicz L."/>
            <person name="Zhao X."/>
            <person name="Boylan J."/>
            <person name="Ott S."/>
            <person name="Bowen H."/>
            <person name="Vavikolanu K."/>
            <person name="Mehta A."/>
            <person name="Aluvathingal J."/>
            <person name="Nadendla S."/>
            <person name="Yan Y."/>
            <person name="Sichtig H."/>
        </authorList>
    </citation>
    <scope>NUCLEOTIDE SEQUENCE [LARGE SCALE GENOMIC DNA]</scope>
    <source>
        <strain evidence="2 4">FDAARGOS_1082</strain>
    </source>
</reference>
<evidence type="ECO:0000313" key="2">
    <source>
        <dbReference type="EMBL" id="QQU45677.1"/>
    </source>
</evidence>
<dbReference type="EMBL" id="CP068146">
    <property type="protein sequence ID" value="QQU45677.1"/>
    <property type="molecule type" value="Genomic_DNA"/>
</dbReference>
<protein>
    <submittedName>
        <fullName evidence="1">Flagellar hook associated protein lafW</fullName>
    </submittedName>
</protein>
<keyword evidence="1" id="KW-0969">Cilium</keyword>
<proteinExistence type="predicted"/>
<dbReference type="AlphaFoldDB" id="A0A0H5GZE0"/>
<evidence type="ECO:0000313" key="4">
    <source>
        <dbReference type="Proteomes" id="UP000595309"/>
    </source>
</evidence>
<dbReference type="Proteomes" id="UP000048841">
    <property type="component" value="Unassembled WGS sequence"/>
</dbReference>
<keyword evidence="1" id="KW-0966">Cell projection</keyword>
<evidence type="ECO:0000313" key="3">
    <source>
        <dbReference type="Proteomes" id="UP000048841"/>
    </source>
</evidence>
<organism evidence="1 3">
    <name type="scientific">Yersinia enterocolitica</name>
    <dbReference type="NCBI Taxonomy" id="630"/>
    <lineage>
        <taxon>Bacteria</taxon>
        <taxon>Pseudomonadati</taxon>
        <taxon>Pseudomonadota</taxon>
        <taxon>Gammaproteobacteria</taxon>
        <taxon>Enterobacterales</taxon>
        <taxon>Yersiniaceae</taxon>
        <taxon>Yersinia</taxon>
    </lineage>
</organism>
<reference evidence="1 3" key="1">
    <citation type="submission" date="2015-03" db="EMBL/GenBank/DDBJ databases">
        <authorList>
            <person name="Murphy D."/>
        </authorList>
    </citation>
    <scope>NUCLEOTIDE SEQUENCE [LARGE SCALE GENOMIC DNA]</scope>
    <source>
        <strain evidence="1 3">IP26249</strain>
    </source>
</reference>
<gene>
    <name evidence="1" type="ORF">ERS137941_00538</name>
    <name evidence="2" type="ORF">I6I39_11730</name>
</gene>
<accession>A0A0H5GZE0</accession>
<sequence>MQVRSSSVSPGIAAGLAVNKRIGVEQSQQIKPLKPRVAPAAFPESGYLSTEPLRYNVQLNSQLTSLQQADHYLLATERQLSVLQQAISHNPKAIKQESLNLLSWLEKREIASGDTVDRQLNISLEENPKVNFTFNDANKLLLASEDETLLFSLADAANSVVAVKLVGQSSARQKMLQLNKGLGRLGVHGKLDNDNQLVFQADEKNWQRLSQHLVVRGEGSRYPADQFQSIELQAETALADKVREIAGQPFMVREYTQDLQQALTHITDQLRQLNKFKDNARERVAGMAGIIQPNTAISVAERLAHKQLSERPPYAALSHSSQGHLHSAIVKNLFVK</sequence>
<evidence type="ECO:0000313" key="1">
    <source>
        <dbReference type="EMBL" id="CFQ53365.1"/>
    </source>
</evidence>
<dbReference type="EMBL" id="CGBR01000002">
    <property type="protein sequence ID" value="CFQ53365.1"/>
    <property type="molecule type" value="Genomic_DNA"/>
</dbReference>
<dbReference type="RefSeq" id="WP_005157274.1">
    <property type="nucleotide sequence ID" value="NZ_CGBR01000002.1"/>
</dbReference>
<keyword evidence="1" id="KW-0282">Flagellum</keyword>